<dbReference type="Proteomes" id="UP000001449">
    <property type="component" value="Chromosome 11"/>
</dbReference>
<reference evidence="2 3" key="2">
    <citation type="journal article" date="2008" name="Nature">
        <title>The Phaeodactylum genome reveals the evolutionary history of diatom genomes.</title>
        <authorList>
            <person name="Bowler C."/>
            <person name="Allen A.E."/>
            <person name="Badger J.H."/>
            <person name="Grimwood J."/>
            <person name="Jabbari K."/>
            <person name="Kuo A."/>
            <person name="Maheswari U."/>
            <person name="Martens C."/>
            <person name="Maumus F."/>
            <person name="Otillar R.P."/>
            <person name="Rayko E."/>
            <person name="Salamov A."/>
            <person name="Vandepoele K."/>
            <person name="Beszteri B."/>
            <person name="Gruber A."/>
            <person name="Heijde M."/>
            <person name="Katinka M."/>
            <person name="Mock T."/>
            <person name="Valentin K."/>
            <person name="Verret F."/>
            <person name="Berges J.A."/>
            <person name="Brownlee C."/>
            <person name="Cadoret J.P."/>
            <person name="Chiovitti A."/>
            <person name="Choi C.J."/>
            <person name="Coesel S."/>
            <person name="De Martino A."/>
            <person name="Detter J.C."/>
            <person name="Durkin C."/>
            <person name="Falciatore A."/>
            <person name="Fournet J."/>
            <person name="Haruta M."/>
            <person name="Huysman M.J."/>
            <person name="Jenkins B.D."/>
            <person name="Jiroutova K."/>
            <person name="Jorgensen R.E."/>
            <person name="Joubert Y."/>
            <person name="Kaplan A."/>
            <person name="Kroger N."/>
            <person name="Kroth P.G."/>
            <person name="La Roche J."/>
            <person name="Lindquist E."/>
            <person name="Lommer M."/>
            <person name="Martin-Jezequel V."/>
            <person name="Lopez P.J."/>
            <person name="Lucas S."/>
            <person name="Mangogna M."/>
            <person name="McGinnis K."/>
            <person name="Medlin L.K."/>
            <person name="Montsant A."/>
            <person name="Oudot-Le Secq M.P."/>
            <person name="Napoli C."/>
            <person name="Obornik M."/>
            <person name="Parker M.S."/>
            <person name="Petit J.L."/>
            <person name="Porcel B.M."/>
            <person name="Poulsen N."/>
            <person name="Robison M."/>
            <person name="Rychlewski L."/>
            <person name="Rynearson T.A."/>
            <person name="Schmutz J."/>
            <person name="Shapiro H."/>
            <person name="Siaut M."/>
            <person name="Stanley M."/>
            <person name="Sussman M.R."/>
            <person name="Taylor A.R."/>
            <person name="Vardi A."/>
            <person name="von Dassow P."/>
            <person name="Vyverman W."/>
            <person name="Willis A."/>
            <person name="Wyrwicz L.S."/>
            <person name="Rokhsar D.S."/>
            <person name="Weissenbach J."/>
            <person name="Armbrust E.V."/>
            <person name="Green B.R."/>
            <person name="Van de Peer Y."/>
            <person name="Grigoriev I.V."/>
        </authorList>
    </citation>
    <scope>NUCLEOTIDE SEQUENCE [LARGE SCALE GENOMIC DNA]</scope>
    <source>
        <strain evidence="2 3">CCMP1335</strain>
    </source>
</reference>
<dbReference type="RefSeq" id="XP_002296580.1">
    <property type="nucleotide sequence ID" value="XM_002296544.1"/>
</dbReference>
<feature type="domain" description="Orc1-like AAA ATPase" evidence="1">
    <location>
        <begin position="298"/>
        <end position="521"/>
    </location>
</feature>
<accession>B8LC02</accession>
<keyword evidence="3" id="KW-1185">Reference proteome</keyword>
<dbReference type="InParanoid" id="B8LC02"/>
<organism evidence="2 3">
    <name type="scientific">Thalassiosira pseudonana</name>
    <name type="common">Marine diatom</name>
    <name type="synonym">Cyclotella nana</name>
    <dbReference type="NCBI Taxonomy" id="35128"/>
    <lineage>
        <taxon>Eukaryota</taxon>
        <taxon>Sar</taxon>
        <taxon>Stramenopiles</taxon>
        <taxon>Ochrophyta</taxon>
        <taxon>Bacillariophyta</taxon>
        <taxon>Coscinodiscophyceae</taxon>
        <taxon>Thalassiosirophycidae</taxon>
        <taxon>Thalassiosirales</taxon>
        <taxon>Thalassiosiraceae</taxon>
        <taxon>Thalassiosira</taxon>
    </lineage>
</organism>
<dbReference type="HOGENOM" id="CLU_001993_2_0_1"/>
<evidence type="ECO:0000259" key="1">
    <source>
        <dbReference type="Pfam" id="PF13191"/>
    </source>
</evidence>
<dbReference type="PaxDb" id="35128-Thaps24347"/>
<dbReference type="GeneID" id="7448330"/>
<dbReference type="KEGG" id="tps:THAPSDRAFT_24347"/>
<evidence type="ECO:0000313" key="2">
    <source>
        <dbReference type="EMBL" id="EED87276.1"/>
    </source>
</evidence>
<dbReference type="PANTHER" id="PTHR43642">
    <property type="entry name" value="HYBRID SIGNAL TRANSDUCTION HISTIDINE KINASE G"/>
    <property type="match status" value="1"/>
</dbReference>
<proteinExistence type="predicted"/>
<dbReference type="SUPFAM" id="SSF48452">
    <property type="entry name" value="TPR-like"/>
    <property type="match status" value="1"/>
</dbReference>
<gene>
    <name evidence="2" type="ORF">THAPSDRAFT_24347</name>
</gene>
<sequence>MADTICLTDWLDLSLLHEERQIQHARQSPEVGMAALNGLVGGGAAASFARRERDAKLAYVDRAVRVALLLIECLIQRREGDGGDVCAQDVSLDNFVVEIDTLNSVPSRDPDTQDDCRAVIKKVRQHLKDKKRNQLLDSYLISILSRTSNVKLASNLKQEMGTQVTQNGGQLEVFKQIGLIFHQLFCRGVTAPNHDQEAEPAAPGAFEDEFGSGSSRSLKRMNLLDSDEQLIRFNVPTALRILVTDLMHQPSEEDEHKMFESLEEVGGELSEVLEKRGLFLYELDARHIGKLHFDGHAIYGRTEELETIFEEADAVLLGEEITMNRLVLIGAPPGSGKSFLVESAEHTLASTGWLSMDAKFDRLMNRRPLSAIASAFEDFIASIVEDVDEEEYSLTIEGSLRRRLSASAILTLCDLVPSLRGMFPDILRRVVSDPDLSNLAEESDENAVHQSNLDDIVSSADTSRNRLSMIASYLKFASSSKHYIFRTLIHVISSHERPLLFFLDDLQWADMGSLDLFASLLMDFDHIDQFGNADHPQCVLFIGNYRSNEIDEENMLRSYVQKFESSGSVEVTNLLIHEMTKEEINSLVSETLRLPSRVTKPLANVIEAKTRGNAFHVKQFMKSVSQDNMLHYSLSGKRWMWDIDAIKSIPMNSDVAELLTKDMLLLPAPMQKILRILSCFGTQCDETIVYQLSTCKAYECLQEGIESAIGENMLEKRGHTFCFPHDILQQTVYESMSPEERASCHHEIGVALLSIIPIETNFNALKFTAINQINRSEPYGVTDPSRHVEYASINLKAGERSLGMSDFELALDYIKCGLTFLNETSWETDYELCLHLNDAASLACYVSARYYDMNDYLEKLFRNAKRVEDKLSGYHIRVQSLFCMVKTTEAIEQSFVALDEIGICFPSELTPTMVQADIAPAKELLNEFLAIDITTAPRMSDSAHIFAMKLMTTLWTYLFLSKPEFLLTISFRMLKISKDYGICSYTAFGVLYTANFLQKIDENQDMNACYQWGKIALLLLETLEAKDLIPNMKAKQNTIINFWVEPIQSTASVLRDNRKDALMLGDVEVSMSSAISYCRQSFFGGVNLAVCEKESVAVAQEMSRLKQYNLSYFMSAHRLVILKLLGSETDPFVLCNGDFKDEEELFEHAKAQVNTGILEHIYFNRLFIAYWFKRYDEAIQFIGKSRGIGAVGVYLKFYEGLTAFHFLRDSNDSEWMGIGEDIMTSFQMWSEQRSNWNWENKALLLQAEWHFSKGEHETAKEKYLASIDSARKHRFVHEEGLAMELLGICCAASGDVDGARWHTSKAFDCYESWGAVGLLRSMDN</sequence>
<evidence type="ECO:0000313" key="3">
    <source>
        <dbReference type="Proteomes" id="UP000001449"/>
    </source>
</evidence>
<dbReference type="InterPro" id="IPR027417">
    <property type="entry name" value="P-loop_NTPase"/>
</dbReference>
<dbReference type="OMA" id="CITEEMI"/>
<reference evidence="2 3" key="1">
    <citation type="journal article" date="2004" name="Science">
        <title>The genome of the diatom Thalassiosira pseudonana: ecology, evolution, and metabolism.</title>
        <authorList>
            <person name="Armbrust E.V."/>
            <person name="Berges J.A."/>
            <person name="Bowler C."/>
            <person name="Green B.R."/>
            <person name="Martinez D."/>
            <person name="Putnam N.H."/>
            <person name="Zhou S."/>
            <person name="Allen A.E."/>
            <person name="Apt K.E."/>
            <person name="Bechner M."/>
            <person name="Brzezinski M.A."/>
            <person name="Chaal B.K."/>
            <person name="Chiovitti A."/>
            <person name="Davis A.K."/>
            <person name="Demarest M.S."/>
            <person name="Detter J.C."/>
            <person name="Glavina T."/>
            <person name="Goodstein D."/>
            <person name="Hadi M.Z."/>
            <person name="Hellsten U."/>
            <person name="Hildebrand M."/>
            <person name="Jenkins B.D."/>
            <person name="Jurka J."/>
            <person name="Kapitonov V.V."/>
            <person name="Kroger N."/>
            <person name="Lau W.W."/>
            <person name="Lane T.W."/>
            <person name="Larimer F.W."/>
            <person name="Lippmeier J.C."/>
            <person name="Lucas S."/>
            <person name="Medina M."/>
            <person name="Montsant A."/>
            <person name="Obornik M."/>
            <person name="Parker M.S."/>
            <person name="Palenik B."/>
            <person name="Pazour G.J."/>
            <person name="Richardson P.M."/>
            <person name="Rynearson T.A."/>
            <person name="Saito M.A."/>
            <person name="Schwartz D.C."/>
            <person name="Thamatrakoln K."/>
            <person name="Valentin K."/>
            <person name="Vardi A."/>
            <person name="Wilkerson F.P."/>
            <person name="Rokhsar D.S."/>
        </authorList>
    </citation>
    <scope>NUCLEOTIDE SEQUENCE [LARGE SCALE GENOMIC DNA]</scope>
    <source>
        <strain evidence="2 3">CCMP1335</strain>
    </source>
</reference>
<protein>
    <recommendedName>
        <fullName evidence="1">Orc1-like AAA ATPase domain-containing protein</fullName>
    </recommendedName>
</protein>
<dbReference type="EMBL" id="DS999415">
    <property type="protein sequence ID" value="EED87276.1"/>
    <property type="molecule type" value="Genomic_DNA"/>
</dbReference>
<name>B8LC02_THAPS</name>
<dbReference type="InterPro" id="IPR041664">
    <property type="entry name" value="AAA_16"/>
</dbReference>
<dbReference type="PANTHER" id="PTHR43642:SF1">
    <property type="entry name" value="HYBRID SIGNAL TRANSDUCTION HISTIDINE KINASE G"/>
    <property type="match status" value="1"/>
</dbReference>
<dbReference type="Pfam" id="PF13191">
    <property type="entry name" value="AAA_16"/>
    <property type="match status" value="1"/>
</dbReference>
<dbReference type="InterPro" id="IPR011990">
    <property type="entry name" value="TPR-like_helical_dom_sf"/>
</dbReference>
<dbReference type="InterPro" id="IPR053159">
    <property type="entry name" value="Hybrid_Histidine_Kinase"/>
</dbReference>
<dbReference type="SUPFAM" id="SSF52540">
    <property type="entry name" value="P-loop containing nucleoside triphosphate hydrolases"/>
    <property type="match status" value="1"/>
</dbReference>
<dbReference type="eggNOG" id="ENOG502SDA5">
    <property type="taxonomic scope" value="Eukaryota"/>
</dbReference>